<evidence type="ECO:0000313" key="2">
    <source>
        <dbReference type="EMBL" id="JAW16194.1"/>
    </source>
</evidence>
<protein>
    <recommendedName>
        <fullName evidence="3">Secreted protein</fullName>
    </recommendedName>
</protein>
<feature type="signal peptide" evidence="1">
    <location>
        <begin position="1"/>
        <end position="18"/>
    </location>
</feature>
<evidence type="ECO:0008006" key="3">
    <source>
        <dbReference type="Google" id="ProtNLM"/>
    </source>
</evidence>
<sequence>MEMCFLLVAFHAGTILMSETVLHYTSNLPTSDRPLLIRFQKYQVLLPDPAYCSFRNEFSFCIKPVKTSV</sequence>
<keyword evidence="1" id="KW-0732">Signal</keyword>
<dbReference type="EMBL" id="GFTR01000232">
    <property type="protein sequence ID" value="JAW16194.1"/>
    <property type="molecule type" value="Transcribed_RNA"/>
</dbReference>
<proteinExistence type="predicted"/>
<reference evidence="2" key="1">
    <citation type="journal article" date="2018" name="PLoS Negl. Trop. Dis.">
        <title>An insight into the salivary gland and fat body transcriptome of Panstrongylus lignarius (Hemiptera: Heteroptera), the main vector of Chagas disease in Peru.</title>
        <authorList>
            <person name="Nevoa J.C."/>
            <person name="Mendes M.T."/>
            <person name="da Silva M.V."/>
            <person name="Soares S.C."/>
            <person name="Oliveira C.J.F."/>
            <person name="Ribeiro J.M.C."/>
        </authorList>
    </citation>
    <scope>NUCLEOTIDE SEQUENCE</scope>
</reference>
<feature type="chain" id="PRO_5012171927" description="Secreted protein" evidence="1">
    <location>
        <begin position="19"/>
        <end position="69"/>
    </location>
</feature>
<accession>A0A224XXY2</accession>
<name>A0A224XXY2_9HEMI</name>
<evidence type="ECO:0000256" key="1">
    <source>
        <dbReference type="SAM" id="SignalP"/>
    </source>
</evidence>
<dbReference type="AlphaFoldDB" id="A0A224XXY2"/>
<organism evidence="2">
    <name type="scientific">Panstrongylus lignarius</name>
    <dbReference type="NCBI Taxonomy" id="156445"/>
    <lineage>
        <taxon>Eukaryota</taxon>
        <taxon>Metazoa</taxon>
        <taxon>Ecdysozoa</taxon>
        <taxon>Arthropoda</taxon>
        <taxon>Hexapoda</taxon>
        <taxon>Insecta</taxon>
        <taxon>Pterygota</taxon>
        <taxon>Neoptera</taxon>
        <taxon>Paraneoptera</taxon>
        <taxon>Hemiptera</taxon>
        <taxon>Heteroptera</taxon>
        <taxon>Panheteroptera</taxon>
        <taxon>Cimicomorpha</taxon>
        <taxon>Reduviidae</taxon>
        <taxon>Triatominae</taxon>
        <taxon>Panstrongylus</taxon>
    </lineage>
</organism>